<proteinExistence type="inferred from homology"/>
<dbReference type="InterPro" id="IPR000073">
    <property type="entry name" value="AB_hydrolase_1"/>
</dbReference>
<dbReference type="SUPFAM" id="SSF53474">
    <property type="entry name" value="alpha/beta-Hydrolases"/>
    <property type="match status" value="1"/>
</dbReference>
<reference evidence="4" key="1">
    <citation type="submission" date="2023-03" db="EMBL/GenBank/DDBJ databases">
        <title>Edaphobacter sp.</title>
        <authorList>
            <person name="Huber K.J."/>
            <person name="Papendorf J."/>
            <person name="Pilke C."/>
            <person name="Bunk B."/>
            <person name="Sproeer C."/>
            <person name="Pester M."/>
        </authorList>
    </citation>
    <scope>NUCLEOTIDE SEQUENCE</scope>
    <source>
        <strain evidence="4">DSM 109919</strain>
    </source>
</reference>
<protein>
    <submittedName>
        <fullName evidence="4">Alpha/beta fold hydrolase</fullName>
    </submittedName>
</protein>
<comment type="similarity">
    <text evidence="1">Belongs to the AB hydrolase superfamily. AB hydrolase 4 family.</text>
</comment>
<organism evidence="4">
    <name type="scientific">Edaphobacter paludis</name>
    <dbReference type="NCBI Taxonomy" id="3035702"/>
    <lineage>
        <taxon>Bacteria</taxon>
        <taxon>Pseudomonadati</taxon>
        <taxon>Acidobacteriota</taxon>
        <taxon>Terriglobia</taxon>
        <taxon>Terriglobales</taxon>
        <taxon>Acidobacteriaceae</taxon>
        <taxon>Edaphobacter</taxon>
    </lineage>
</organism>
<feature type="active site" description="Charge relay system" evidence="2">
    <location>
        <position position="159"/>
    </location>
</feature>
<dbReference type="InterPro" id="IPR029058">
    <property type="entry name" value="AB_hydrolase_fold"/>
</dbReference>
<sequence length="361" mass="39820">MAPATHNKNAVQSADFHPRRLLRSGHLQTVFGNYLPRANSLPPAEEQLVEVSPATEHQISSQVLCHCHWQPEDVRAARPTVIIVHGLEGSSGSQYVIGNSDKLWQAGCNIVRMNMRNCCGTEALTPTLYHSGLSGDVDAVMRFFVDLHHLQSIALIGYSMGGNLVLKLTGELGKDPPPQLRSVVGVSPVIDLAPSSAALHLLQNRVYEMKFVRAMLRRFRRKASLFPRAFDPNRAIGISSLRDFDERIIALYSGFAGAEDYYYRVAAARVIDEITVPTLILNSLDDPFIRLAPDTRDKIIANPNITFLETAQGGHCAFLAQPDPATGYDGYWAEHTLVRFILANSKAAPERVAAKIDIDAR</sequence>
<dbReference type="RefSeq" id="WP_348267353.1">
    <property type="nucleotide sequence ID" value="NZ_CP121194.1"/>
</dbReference>
<dbReference type="GO" id="GO:0034338">
    <property type="term" value="F:short-chain carboxylesterase activity"/>
    <property type="evidence" value="ECO:0007669"/>
    <property type="project" value="TreeGrafter"/>
</dbReference>
<keyword evidence="4" id="KW-0378">Hydrolase</keyword>
<accession>A0AAU7CWH0</accession>
<dbReference type="AlphaFoldDB" id="A0AAU7CWH0"/>
<evidence type="ECO:0000256" key="2">
    <source>
        <dbReference type="PIRSR" id="PIRSR005211-1"/>
    </source>
</evidence>
<dbReference type="PANTHER" id="PTHR10794">
    <property type="entry name" value="ABHYDROLASE DOMAIN-CONTAINING PROTEIN"/>
    <property type="match status" value="1"/>
</dbReference>
<dbReference type="PANTHER" id="PTHR10794:SF63">
    <property type="entry name" value="ALPHA_BETA HYDROLASE 1, ISOFORM A"/>
    <property type="match status" value="1"/>
</dbReference>
<dbReference type="InterPro" id="IPR012020">
    <property type="entry name" value="ABHD4"/>
</dbReference>
<dbReference type="InterPro" id="IPR050960">
    <property type="entry name" value="AB_hydrolase_4_sf"/>
</dbReference>
<feature type="domain" description="AB hydrolase-1" evidence="3">
    <location>
        <begin position="79"/>
        <end position="319"/>
    </location>
</feature>
<evidence type="ECO:0000259" key="3">
    <source>
        <dbReference type="Pfam" id="PF00561"/>
    </source>
</evidence>
<dbReference type="GO" id="GO:0047372">
    <property type="term" value="F:monoacylglycerol lipase activity"/>
    <property type="evidence" value="ECO:0007669"/>
    <property type="project" value="TreeGrafter"/>
</dbReference>
<dbReference type="Pfam" id="PF00561">
    <property type="entry name" value="Abhydrolase_1"/>
    <property type="match status" value="1"/>
</dbReference>
<gene>
    <name evidence="4" type="ORF">P4G45_15350</name>
</gene>
<dbReference type="EMBL" id="CP121194">
    <property type="protein sequence ID" value="XBH09844.1"/>
    <property type="molecule type" value="Genomic_DNA"/>
</dbReference>
<dbReference type="PIRSF" id="PIRSF005211">
    <property type="entry name" value="Ab_hydro_YheT"/>
    <property type="match status" value="1"/>
</dbReference>
<dbReference type="Gene3D" id="3.40.50.1820">
    <property type="entry name" value="alpha/beta hydrolase"/>
    <property type="match status" value="1"/>
</dbReference>
<dbReference type="KEGG" id="epl:P4G45_15350"/>
<evidence type="ECO:0000313" key="4">
    <source>
        <dbReference type="EMBL" id="XBH09844.1"/>
    </source>
</evidence>
<feature type="active site" description="Charge relay system" evidence="2">
    <location>
        <position position="286"/>
    </location>
</feature>
<feature type="active site" description="Charge relay system" evidence="2">
    <location>
        <position position="315"/>
    </location>
</feature>
<name>A0AAU7CWH0_9BACT</name>
<evidence type="ECO:0000256" key="1">
    <source>
        <dbReference type="ARBA" id="ARBA00010884"/>
    </source>
</evidence>